<dbReference type="GO" id="GO:0006508">
    <property type="term" value="P:proteolysis"/>
    <property type="evidence" value="ECO:0007669"/>
    <property type="project" value="UniProtKB-KW"/>
</dbReference>
<evidence type="ECO:0000256" key="2">
    <source>
        <dbReference type="ARBA" id="ARBA00022553"/>
    </source>
</evidence>
<evidence type="ECO:0000256" key="1">
    <source>
        <dbReference type="ARBA" id="ARBA00005234"/>
    </source>
</evidence>
<dbReference type="Proteomes" id="UP000694867">
    <property type="component" value="Unplaced"/>
</dbReference>
<dbReference type="GO" id="GO:0005634">
    <property type="term" value="C:nucleus"/>
    <property type="evidence" value="ECO:0007669"/>
    <property type="project" value="TreeGrafter"/>
</dbReference>
<dbReference type="RefSeq" id="XP_003747853.1">
    <property type="nucleotide sequence ID" value="XM_003747805.2"/>
</dbReference>
<keyword evidence="8" id="KW-1185">Reference proteome</keyword>
<dbReference type="InterPro" id="IPR003653">
    <property type="entry name" value="Peptidase_C48_C"/>
</dbReference>
<proteinExistence type="inferred from homology"/>
<dbReference type="PANTHER" id="PTHR46896">
    <property type="entry name" value="SENTRIN-SPECIFIC PROTEASE"/>
    <property type="match status" value="1"/>
</dbReference>
<keyword evidence="5" id="KW-0378">Hydrolase</keyword>
<dbReference type="SUPFAM" id="SSF54001">
    <property type="entry name" value="Cysteine proteinases"/>
    <property type="match status" value="1"/>
</dbReference>
<organism evidence="8 9">
    <name type="scientific">Galendromus occidentalis</name>
    <name type="common">western predatory mite</name>
    <dbReference type="NCBI Taxonomy" id="34638"/>
    <lineage>
        <taxon>Eukaryota</taxon>
        <taxon>Metazoa</taxon>
        <taxon>Ecdysozoa</taxon>
        <taxon>Arthropoda</taxon>
        <taxon>Chelicerata</taxon>
        <taxon>Arachnida</taxon>
        <taxon>Acari</taxon>
        <taxon>Parasitiformes</taxon>
        <taxon>Mesostigmata</taxon>
        <taxon>Gamasina</taxon>
        <taxon>Phytoseioidea</taxon>
        <taxon>Phytoseiidae</taxon>
        <taxon>Typhlodrominae</taxon>
        <taxon>Galendromus</taxon>
    </lineage>
</organism>
<keyword evidence="3" id="KW-0645">Protease</keyword>
<evidence type="ECO:0000313" key="8">
    <source>
        <dbReference type="Proteomes" id="UP000694867"/>
    </source>
</evidence>
<dbReference type="GO" id="GO:0070139">
    <property type="term" value="F:SUMO-specific endopeptidase activity"/>
    <property type="evidence" value="ECO:0007669"/>
    <property type="project" value="TreeGrafter"/>
</dbReference>
<keyword evidence="4" id="KW-0833">Ubl conjugation pathway</keyword>
<protein>
    <submittedName>
        <fullName evidence="9">Uncharacterized protein LOC100900751</fullName>
    </submittedName>
</protein>
<dbReference type="InterPro" id="IPR051947">
    <property type="entry name" value="Sentrin-specific_protease"/>
</dbReference>
<evidence type="ECO:0000256" key="6">
    <source>
        <dbReference type="SAM" id="MobiDB-lite"/>
    </source>
</evidence>
<comment type="similarity">
    <text evidence="1">Belongs to the peptidase C48 family.</text>
</comment>
<dbReference type="GeneID" id="100900751"/>
<dbReference type="PROSITE" id="PS50600">
    <property type="entry name" value="ULP_PROTEASE"/>
    <property type="match status" value="1"/>
</dbReference>
<name>A0AAJ6W088_9ACAR</name>
<feature type="domain" description="Ubiquitin-like protease family profile" evidence="7">
    <location>
        <begin position="326"/>
        <end position="571"/>
    </location>
</feature>
<dbReference type="InterPro" id="IPR038765">
    <property type="entry name" value="Papain-like_cys_pep_sf"/>
</dbReference>
<gene>
    <name evidence="9" type="primary">LOC100900751</name>
</gene>
<feature type="region of interest" description="Disordered" evidence="6">
    <location>
        <begin position="257"/>
        <end position="281"/>
    </location>
</feature>
<dbReference type="Pfam" id="PF02902">
    <property type="entry name" value="Peptidase_C48"/>
    <property type="match status" value="1"/>
</dbReference>
<dbReference type="GO" id="GO:0005737">
    <property type="term" value="C:cytoplasm"/>
    <property type="evidence" value="ECO:0007669"/>
    <property type="project" value="TreeGrafter"/>
</dbReference>
<dbReference type="GO" id="GO:0016926">
    <property type="term" value="P:protein desumoylation"/>
    <property type="evidence" value="ECO:0007669"/>
    <property type="project" value="TreeGrafter"/>
</dbReference>
<sequence>MISPMRTRILRARALPSAPNRLAIEPPPVVTIDDEEVGSRNQESEMGADCNIDDPGIADSNFYKLTILKHPDEIDRGEFRLRAQQVRVGTFLLKDRLVTFSRSNLQILARPVDSLTQEVELNFTYKDILKTMWALSAETPAMLFNFSPDCGERIRGALHMKTHEAVKNRWCNDAKHPYFEPKAPFERQRQVVILLGESLSEEEYRLIQDCYMSPKGHMKKEFAEKILELTAPNINTPETPLPVEESVPSILQPQELMRPGTSSTMRPGIRKRKTGDDPPSHFVTGNGIVTVMAVPTARALPKLQPGVVFTDDSPICQYPPSGKGSIVIRAPDLLTLMPDKSVNDAVIDFYLSYIIGELLPKERADKVFAFNTFFYSSLVKDPPKTVATGIPAARRHHANVKRWTKGVDLFAKDFILIPVCEHSHWFLIIVCYPWLVPKKLGIKMDCMNKDGAEPNLVDTPAKDSPDSSTGGPDPLRVNQAQKDSTPAVPSPMQRRSDLKAGIFVFDSLRGNVTPSSVYPLIRNYLTEEFLVKKEVECSFDYYTMRGYYPIAPQQTNFHDCGIFLLEYAKKFLLNPPAPEDMGLGSRFNKMFDPDHIMEEGRWHLAEVMFLLNEKQFPELKGMPRAKYEKQIRVKGKTVGEETSLVPIKRTRAGNAPK</sequence>
<dbReference type="AlphaFoldDB" id="A0AAJ6W088"/>
<evidence type="ECO:0000313" key="9">
    <source>
        <dbReference type="RefSeq" id="XP_003747853.1"/>
    </source>
</evidence>
<reference evidence="9" key="1">
    <citation type="submission" date="2025-08" db="UniProtKB">
        <authorList>
            <consortium name="RefSeq"/>
        </authorList>
    </citation>
    <scope>IDENTIFICATION</scope>
</reference>
<keyword evidence="2" id="KW-0597">Phosphoprotein</keyword>
<evidence type="ECO:0000256" key="3">
    <source>
        <dbReference type="ARBA" id="ARBA00022670"/>
    </source>
</evidence>
<feature type="region of interest" description="Disordered" evidence="6">
    <location>
        <begin position="454"/>
        <end position="493"/>
    </location>
</feature>
<dbReference type="PANTHER" id="PTHR46896:SF3">
    <property type="entry name" value="FI06413P-RELATED"/>
    <property type="match status" value="1"/>
</dbReference>
<evidence type="ECO:0000256" key="5">
    <source>
        <dbReference type="ARBA" id="ARBA00022801"/>
    </source>
</evidence>
<evidence type="ECO:0000256" key="4">
    <source>
        <dbReference type="ARBA" id="ARBA00022786"/>
    </source>
</evidence>
<accession>A0AAJ6W088</accession>
<dbReference type="KEGG" id="goe:100900751"/>
<evidence type="ECO:0000259" key="7">
    <source>
        <dbReference type="PROSITE" id="PS50600"/>
    </source>
</evidence>
<dbReference type="Gene3D" id="3.40.395.10">
    <property type="entry name" value="Adenoviral Proteinase, Chain A"/>
    <property type="match status" value="1"/>
</dbReference>